<dbReference type="Proteomes" id="UP000054047">
    <property type="component" value="Unassembled WGS sequence"/>
</dbReference>
<proteinExistence type="predicted"/>
<evidence type="ECO:0000256" key="1">
    <source>
        <dbReference type="SAM" id="Coils"/>
    </source>
</evidence>
<evidence type="ECO:0000256" key="2">
    <source>
        <dbReference type="SAM" id="MobiDB-lite"/>
    </source>
</evidence>
<evidence type="ECO:0000313" key="4">
    <source>
        <dbReference type="Proteomes" id="UP000054047"/>
    </source>
</evidence>
<gene>
    <name evidence="3" type="ORF">ANCDUO_05877</name>
</gene>
<feature type="compositionally biased region" description="Basic and acidic residues" evidence="2">
    <location>
        <begin position="314"/>
        <end position="327"/>
    </location>
</feature>
<keyword evidence="4" id="KW-1185">Reference proteome</keyword>
<feature type="region of interest" description="Disordered" evidence="2">
    <location>
        <begin position="304"/>
        <end position="327"/>
    </location>
</feature>
<dbReference type="OrthoDB" id="5857386at2759"/>
<dbReference type="EMBL" id="KN728415">
    <property type="protein sequence ID" value="KIH63824.1"/>
    <property type="molecule type" value="Genomic_DNA"/>
</dbReference>
<evidence type="ECO:0000313" key="3">
    <source>
        <dbReference type="EMBL" id="KIH63824.1"/>
    </source>
</evidence>
<protein>
    <submittedName>
        <fullName evidence="3">Uncharacterized protein</fullName>
    </submittedName>
</protein>
<accession>A0A0C2GXN2</accession>
<dbReference type="AlphaFoldDB" id="A0A0C2GXN2"/>
<feature type="coiled-coil region" evidence="1">
    <location>
        <begin position="58"/>
        <end position="92"/>
    </location>
</feature>
<sequence>MNQQGILLDADIRDLEHHLTVAENSIRGCPSTSTNEQAAVLSRMEVAARTSKEAPSEFEMFQTMLEEQISEIKKLKDKIASMEETKANERQNDYGEVLVNMAAEGIRRSFSDERIRVEQEEDNDYWCRMVQKVSGPEVPALVSESSSDDEEERIMKSRRVEPEERNRVDELEYEIRQIEHDFASFPYRKKEEFSPGIQPDIKCAFCGIAEEHFSDSCPRIQNGDTRYDIIRGRELCINCLEDCPSSRTCKYRDRQCWYCCRVRGTAFHDFIPNDNGHHRALCNIPDKRDAAMRRTEAAKRELTEWQRNSPYYERNSDSRSKRNNDSQ</sequence>
<organism evidence="3 4">
    <name type="scientific">Ancylostoma duodenale</name>
    <dbReference type="NCBI Taxonomy" id="51022"/>
    <lineage>
        <taxon>Eukaryota</taxon>
        <taxon>Metazoa</taxon>
        <taxon>Ecdysozoa</taxon>
        <taxon>Nematoda</taxon>
        <taxon>Chromadorea</taxon>
        <taxon>Rhabditida</taxon>
        <taxon>Rhabditina</taxon>
        <taxon>Rhabditomorpha</taxon>
        <taxon>Strongyloidea</taxon>
        <taxon>Ancylostomatidae</taxon>
        <taxon>Ancylostomatinae</taxon>
        <taxon>Ancylostoma</taxon>
    </lineage>
</organism>
<reference evidence="3 4" key="1">
    <citation type="submission" date="2013-12" db="EMBL/GenBank/DDBJ databases">
        <title>Draft genome of the parsitic nematode Ancylostoma duodenale.</title>
        <authorList>
            <person name="Mitreva M."/>
        </authorList>
    </citation>
    <scope>NUCLEOTIDE SEQUENCE [LARGE SCALE GENOMIC DNA]</scope>
    <source>
        <strain evidence="3 4">Zhejiang</strain>
    </source>
</reference>
<keyword evidence="1" id="KW-0175">Coiled coil</keyword>
<name>A0A0C2GXN2_9BILA</name>